<dbReference type="InterPro" id="IPR001296">
    <property type="entry name" value="Glyco_trans_1"/>
</dbReference>
<sequence>MKIVIATAVYYPMINGVAVFSYNLAAGLARRGNEVLVVCPSQTGRNYTRTIDGVKTVYLKSVQAKVYPDQIHTVPKKKKVLGVELPHLWYRHGFRVSVFPQREIKRVLDDFQPDVVHVQVSDPIGLSVAAYARRRDIPLVTTEHNQPDVITDPLKLPLVVKKPVDAMLAVYFVNRQSKSDFVTMPTEKAIKDLIWSRGRGKEFPVPVAAVSNGVDLANFKSGKVAAEIYSKYNLPTDRPVVLYVGRVDPEKRLGLVIDAFKEARRKVPTALLVIVGDGVDKVRLEEKVRKMDLGDNVKFLGRVLPPDLYELYKIGDVFATASEIETQGIVLIEAAATGLPLVAVDKGAVGEVCRDGVNGFLCRPGNVAEIAEAIVRILSDDKLRAKFAENSVKIAGEHDFEKTLDKFINIYDKVIRDKK</sequence>
<gene>
    <name evidence="3" type="primary">mgs</name>
    <name evidence="3" type="ORF">G3RUM_00138</name>
</gene>
<keyword evidence="3" id="KW-0808">Transferase</keyword>
<reference evidence="3 4" key="1">
    <citation type="journal article" date="2018" name="bioRxiv">
        <title>Evidence of independent acquisition and adaption of ultra-small bacteria to human hosts across the highly diverse yet reduced genomes of the phylum Saccharibacteria.</title>
        <authorList>
            <person name="McLean J.S."/>
            <person name="Bor B."/>
            <person name="To T.T."/>
            <person name="Liu Q."/>
            <person name="Kearns K.A."/>
            <person name="Solden L.M."/>
            <person name="Wrighton K.C."/>
            <person name="He X."/>
            <person name="Shi W."/>
        </authorList>
    </citation>
    <scope>NUCLEOTIDE SEQUENCE [LARGE SCALE GENOMIC DNA]</scope>
    <source>
        <strain evidence="3 4">TM7_G3_2_Rum_HOT_351B</strain>
    </source>
</reference>
<proteinExistence type="predicted"/>
<evidence type="ECO:0000259" key="2">
    <source>
        <dbReference type="Pfam" id="PF13439"/>
    </source>
</evidence>
<name>A0ABY0FMY8_9BACT</name>
<dbReference type="InterPro" id="IPR050194">
    <property type="entry name" value="Glycosyltransferase_grp1"/>
</dbReference>
<keyword evidence="3" id="KW-0328">Glycosyltransferase</keyword>
<evidence type="ECO:0000259" key="1">
    <source>
        <dbReference type="Pfam" id="PF00534"/>
    </source>
</evidence>
<dbReference type="InterPro" id="IPR028098">
    <property type="entry name" value="Glyco_trans_4-like_N"/>
</dbReference>
<protein>
    <submittedName>
        <fullName evidence="3">Alpha-monoglucosyldiacylglycerol synthase</fullName>
        <ecNumber evidence="3">2.4.1.337</ecNumber>
    </submittedName>
</protein>
<accession>A0ABY0FMY8</accession>
<reference evidence="3 4" key="2">
    <citation type="journal article" date="2020" name="Cell Rep.">
        <title>Acquisition and Adaptation of Ultra-small Parasitic Reduced Genome Bacteria to Mammalian Hosts.</title>
        <authorList>
            <person name="McLean J.S."/>
            <person name="Bor B."/>
            <person name="Kerns K.A."/>
            <person name="Liu Q."/>
            <person name="To T.T."/>
            <person name="Solden L."/>
            <person name="Hendrickson E.L."/>
            <person name="Wrighton K."/>
            <person name="Shi W."/>
            <person name="He X."/>
        </authorList>
    </citation>
    <scope>NUCLEOTIDE SEQUENCE [LARGE SCALE GENOMIC DNA]</scope>
    <source>
        <strain evidence="3 4">TM7_G3_2_Rum_HOT_351B</strain>
    </source>
</reference>
<dbReference type="PANTHER" id="PTHR45947">
    <property type="entry name" value="SULFOQUINOVOSYL TRANSFERASE SQD2"/>
    <property type="match status" value="1"/>
</dbReference>
<comment type="caution">
    <text evidence="3">The sequence shown here is derived from an EMBL/GenBank/DDBJ whole genome shotgun (WGS) entry which is preliminary data.</text>
</comment>
<keyword evidence="4" id="KW-1185">Reference proteome</keyword>
<dbReference type="EC" id="2.4.1.337" evidence="3"/>
<dbReference type="EMBL" id="PRLM01000001">
    <property type="protein sequence ID" value="RYC75195.1"/>
    <property type="molecule type" value="Genomic_DNA"/>
</dbReference>
<evidence type="ECO:0000313" key="4">
    <source>
        <dbReference type="Proteomes" id="UP001191019"/>
    </source>
</evidence>
<feature type="domain" description="Glycosyl transferase family 1" evidence="1">
    <location>
        <begin position="230"/>
        <end position="391"/>
    </location>
</feature>
<dbReference type="SUPFAM" id="SSF53756">
    <property type="entry name" value="UDP-Glycosyltransferase/glycogen phosphorylase"/>
    <property type="match status" value="1"/>
</dbReference>
<dbReference type="Proteomes" id="UP001191019">
    <property type="component" value="Unassembled WGS sequence"/>
</dbReference>
<organism evidence="3 4">
    <name type="scientific">Candidatus Nanosyncoccus alces</name>
    <dbReference type="NCBI Taxonomy" id="2171997"/>
    <lineage>
        <taxon>Bacteria</taxon>
        <taxon>Candidatus Saccharimonadota</taxon>
        <taxon>Candidatus Nanosyncoccalia</taxon>
        <taxon>Candidatus Nanosyncoccales</taxon>
        <taxon>Candidatus Nanosyncoccaceae</taxon>
        <taxon>Candidatus Nanosyncoccus</taxon>
    </lineage>
</organism>
<dbReference type="PANTHER" id="PTHR45947:SF3">
    <property type="entry name" value="SULFOQUINOVOSYL TRANSFERASE SQD2"/>
    <property type="match status" value="1"/>
</dbReference>
<evidence type="ECO:0000313" key="3">
    <source>
        <dbReference type="EMBL" id="RYC75195.1"/>
    </source>
</evidence>
<dbReference type="Gene3D" id="3.40.50.2000">
    <property type="entry name" value="Glycogen Phosphorylase B"/>
    <property type="match status" value="2"/>
</dbReference>
<dbReference type="GO" id="GO:0047228">
    <property type="term" value="F:1,2-diacylglycerol 3-glucosyltransferase activity"/>
    <property type="evidence" value="ECO:0007669"/>
    <property type="project" value="UniProtKB-EC"/>
</dbReference>
<dbReference type="Pfam" id="PF00534">
    <property type="entry name" value="Glycos_transf_1"/>
    <property type="match status" value="1"/>
</dbReference>
<feature type="domain" description="Glycosyltransferase subfamily 4-like N-terminal" evidence="2">
    <location>
        <begin position="14"/>
        <end position="217"/>
    </location>
</feature>
<dbReference type="Pfam" id="PF13439">
    <property type="entry name" value="Glyco_transf_4"/>
    <property type="match status" value="1"/>
</dbReference>
<dbReference type="RefSeq" id="WP_129734401.1">
    <property type="nucleotide sequence ID" value="NZ_PRLM01000001.1"/>
</dbReference>